<dbReference type="AlphaFoldDB" id="A0A845MDZ2"/>
<organism evidence="1 2">
    <name type="scientific">Sneathiella chungangensis</name>
    <dbReference type="NCBI Taxonomy" id="1418234"/>
    <lineage>
        <taxon>Bacteria</taxon>
        <taxon>Pseudomonadati</taxon>
        <taxon>Pseudomonadota</taxon>
        <taxon>Alphaproteobacteria</taxon>
        <taxon>Sneathiellales</taxon>
        <taxon>Sneathiellaceae</taxon>
        <taxon>Sneathiella</taxon>
    </lineage>
</organism>
<comment type="caution">
    <text evidence="1">The sequence shown here is derived from an EMBL/GenBank/DDBJ whole genome shotgun (WGS) entry which is preliminary data.</text>
</comment>
<dbReference type="Proteomes" id="UP000445696">
    <property type="component" value="Unassembled WGS sequence"/>
</dbReference>
<evidence type="ECO:0000313" key="2">
    <source>
        <dbReference type="Proteomes" id="UP000445696"/>
    </source>
</evidence>
<dbReference type="RefSeq" id="WP_161337851.1">
    <property type="nucleotide sequence ID" value="NZ_JBHSDG010000002.1"/>
</dbReference>
<sequence>MRQQELASLVEGLKTEFSKAPRLNRRSISDRATGANLAALDLLLDSAKAVEEAPGKTEQARTLKALSNEFTEISDVIRTLGPR</sequence>
<keyword evidence="2" id="KW-1185">Reference proteome</keyword>
<dbReference type="EMBL" id="WTVA01000001">
    <property type="protein sequence ID" value="MZR21457.1"/>
    <property type="molecule type" value="Genomic_DNA"/>
</dbReference>
<gene>
    <name evidence="1" type="ORF">GQF03_03850</name>
</gene>
<protein>
    <submittedName>
        <fullName evidence="1">Uncharacterized protein</fullName>
    </submittedName>
</protein>
<evidence type="ECO:0000313" key="1">
    <source>
        <dbReference type="EMBL" id="MZR21457.1"/>
    </source>
</evidence>
<reference evidence="1 2" key="1">
    <citation type="journal article" date="2014" name="Int. J. Syst. Evol. Microbiol.">
        <title>Sneathiella chungangensis sp. nov., isolated from a marine sand, and emended description of the genus Sneathiella.</title>
        <authorList>
            <person name="Siamphan C."/>
            <person name="Kim H."/>
            <person name="Lee J.S."/>
            <person name="Kim W."/>
        </authorList>
    </citation>
    <scope>NUCLEOTIDE SEQUENCE [LARGE SCALE GENOMIC DNA]</scope>
    <source>
        <strain evidence="1 2">KCTC 32476</strain>
    </source>
</reference>
<proteinExistence type="predicted"/>
<name>A0A845MDZ2_9PROT</name>
<accession>A0A845MDZ2</accession>